<organism evidence="2 3">
    <name type="scientific">Ramalina farinacea</name>
    <dbReference type="NCBI Taxonomy" id="258253"/>
    <lineage>
        <taxon>Eukaryota</taxon>
        <taxon>Fungi</taxon>
        <taxon>Dikarya</taxon>
        <taxon>Ascomycota</taxon>
        <taxon>Pezizomycotina</taxon>
        <taxon>Lecanoromycetes</taxon>
        <taxon>OSLEUM clade</taxon>
        <taxon>Lecanoromycetidae</taxon>
        <taxon>Lecanorales</taxon>
        <taxon>Lecanorineae</taxon>
        <taxon>Ramalinaceae</taxon>
        <taxon>Ramalina</taxon>
    </lineage>
</organism>
<protein>
    <submittedName>
        <fullName evidence="2">Uncharacterized protein</fullName>
    </submittedName>
</protein>
<evidence type="ECO:0000313" key="3">
    <source>
        <dbReference type="Proteomes" id="UP001161017"/>
    </source>
</evidence>
<sequence>MAGVVDISTPSYTRNLPKHNPQARKRCPFEQGLNKPRNHFATSDQQPLDRNFSGKQRKKPPQGQNLYGAVQIVNYNINYAQPESNDGSVSQLAFSQDQSYIRMMPRKKALIKFPIPFTLLEGPATSSHQGYHFLVVRRCHTIGYRKTKTTFPKNSVDMKKLYNDDHLQQTLDLFRRNDDCPTNHPPPKPLCKLVSTTPLFQISMTIAIFNTPQILSIATTSSPDRHQWLANPLSILTLTMPVF</sequence>
<feature type="region of interest" description="Disordered" evidence="1">
    <location>
        <begin position="1"/>
        <end position="63"/>
    </location>
</feature>
<comment type="caution">
    <text evidence="2">The sequence shown here is derived from an EMBL/GenBank/DDBJ whole genome shotgun (WGS) entry which is preliminary data.</text>
</comment>
<dbReference type="EMBL" id="JAPUFD010000003">
    <property type="protein sequence ID" value="MDI1486224.1"/>
    <property type="molecule type" value="Genomic_DNA"/>
</dbReference>
<dbReference type="Proteomes" id="UP001161017">
    <property type="component" value="Unassembled WGS sequence"/>
</dbReference>
<reference evidence="2" key="1">
    <citation type="journal article" date="2023" name="Genome Biol. Evol.">
        <title>First Whole Genome Sequence and Flow Cytometry Genome Size Data for the Lichen-Forming Fungus Ramalina farinacea (Ascomycota).</title>
        <authorList>
            <person name="Llewellyn T."/>
            <person name="Mian S."/>
            <person name="Hill R."/>
            <person name="Leitch I.J."/>
            <person name="Gaya E."/>
        </authorList>
    </citation>
    <scope>NUCLEOTIDE SEQUENCE</scope>
    <source>
        <strain evidence="2">LIQ254RAFAR</strain>
    </source>
</reference>
<gene>
    <name evidence="2" type="ORF">OHK93_005450</name>
</gene>
<evidence type="ECO:0000313" key="2">
    <source>
        <dbReference type="EMBL" id="MDI1486224.1"/>
    </source>
</evidence>
<accession>A0AA43TSN2</accession>
<proteinExistence type="predicted"/>
<evidence type="ECO:0000256" key="1">
    <source>
        <dbReference type="SAM" id="MobiDB-lite"/>
    </source>
</evidence>
<dbReference type="AlphaFoldDB" id="A0AA43TSN2"/>
<name>A0AA43TSN2_9LECA</name>
<keyword evidence="3" id="KW-1185">Reference proteome</keyword>